<organism evidence="1 2">
    <name type="scientific">Habropoda laboriosa</name>
    <dbReference type="NCBI Taxonomy" id="597456"/>
    <lineage>
        <taxon>Eukaryota</taxon>
        <taxon>Metazoa</taxon>
        <taxon>Ecdysozoa</taxon>
        <taxon>Arthropoda</taxon>
        <taxon>Hexapoda</taxon>
        <taxon>Insecta</taxon>
        <taxon>Pterygota</taxon>
        <taxon>Neoptera</taxon>
        <taxon>Endopterygota</taxon>
        <taxon>Hymenoptera</taxon>
        <taxon>Apocrita</taxon>
        <taxon>Aculeata</taxon>
        <taxon>Apoidea</taxon>
        <taxon>Anthophila</taxon>
        <taxon>Apidae</taxon>
        <taxon>Habropoda</taxon>
    </lineage>
</organism>
<evidence type="ECO:0000313" key="2">
    <source>
        <dbReference type="Proteomes" id="UP000053825"/>
    </source>
</evidence>
<protein>
    <submittedName>
        <fullName evidence="1">Uncharacterized protein</fullName>
    </submittedName>
</protein>
<dbReference type="AlphaFoldDB" id="A0A0L7RIP9"/>
<keyword evidence="2" id="KW-1185">Reference proteome</keyword>
<dbReference type="OrthoDB" id="8191931at2759"/>
<name>A0A0L7RIP9_9HYME</name>
<gene>
    <name evidence="1" type="ORF">WH47_03627</name>
</gene>
<dbReference type="Proteomes" id="UP000053825">
    <property type="component" value="Unassembled WGS sequence"/>
</dbReference>
<accession>A0A0L7RIP9</accession>
<proteinExistence type="predicted"/>
<reference evidence="1 2" key="1">
    <citation type="submission" date="2015-07" db="EMBL/GenBank/DDBJ databases">
        <title>The genome of Habropoda laboriosa.</title>
        <authorList>
            <person name="Pan H."/>
            <person name="Kapheim K."/>
        </authorList>
    </citation>
    <scope>NUCLEOTIDE SEQUENCE [LARGE SCALE GENOMIC DNA]</scope>
    <source>
        <strain evidence="1">0110345459</strain>
    </source>
</reference>
<dbReference type="EMBL" id="KQ414584">
    <property type="protein sequence ID" value="KOC70611.1"/>
    <property type="molecule type" value="Genomic_DNA"/>
</dbReference>
<sequence length="79" mass="8999">MVIVPSPGSIWDYPELNQVSSVMGLVYGTGPKIEQIDLFPPKIRIPETHVNSPPLYTCFHLCGDFRCVHLPTWSFQREL</sequence>
<evidence type="ECO:0000313" key="1">
    <source>
        <dbReference type="EMBL" id="KOC70611.1"/>
    </source>
</evidence>